<feature type="region of interest" description="Disordered" evidence="3">
    <location>
        <begin position="232"/>
        <end position="330"/>
    </location>
</feature>
<dbReference type="EMBL" id="AZIL01001689">
    <property type="protein sequence ID" value="EWM23373.1"/>
    <property type="molecule type" value="Genomic_DNA"/>
</dbReference>
<gene>
    <name evidence="4" type="ORF">Naga_100057g16</name>
</gene>
<evidence type="ECO:0000256" key="1">
    <source>
        <dbReference type="ARBA" id="ARBA00023125"/>
    </source>
</evidence>
<keyword evidence="1 2" id="KW-0238">DNA-binding</keyword>
<organism evidence="4 5">
    <name type="scientific">Nannochloropsis gaditana</name>
    <dbReference type="NCBI Taxonomy" id="72520"/>
    <lineage>
        <taxon>Eukaryota</taxon>
        <taxon>Sar</taxon>
        <taxon>Stramenopiles</taxon>
        <taxon>Ochrophyta</taxon>
        <taxon>Eustigmatophyceae</taxon>
        <taxon>Eustigmatales</taxon>
        <taxon>Monodopsidaceae</taxon>
        <taxon>Nannochloropsis</taxon>
    </lineage>
</organism>
<name>W7TIN7_9STRA</name>
<evidence type="ECO:0000313" key="4">
    <source>
        <dbReference type="EMBL" id="EWM23373.1"/>
    </source>
</evidence>
<proteinExistence type="inferred from homology"/>
<dbReference type="InterPro" id="IPR011344">
    <property type="entry name" value="ssDNA-bd"/>
</dbReference>
<dbReference type="OrthoDB" id="1078367at2759"/>
<dbReference type="Proteomes" id="UP000019335">
    <property type="component" value="Chromosome 17"/>
</dbReference>
<dbReference type="InterPro" id="IPR012340">
    <property type="entry name" value="NA-bd_OB-fold"/>
</dbReference>
<dbReference type="SUPFAM" id="SSF50249">
    <property type="entry name" value="Nucleic acid-binding proteins"/>
    <property type="match status" value="1"/>
</dbReference>
<dbReference type="AlphaFoldDB" id="W7TIN7"/>
<dbReference type="PANTHER" id="PTHR10302:SF0">
    <property type="entry name" value="SINGLE-STRANDED DNA-BINDING PROTEIN, MITOCHONDRIAL"/>
    <property type="match status" value="1"/>
</dbReference>
<protein>
    <submittedName>
        <fullName evidence="4">Single-stranded dna-binding protein</fullName>
    </submittedName>
</protein>
<dbReference type="HAMAP" id="MF_00984">
    <property type="entry name" value="SSB"/>
    <property type="match status" value="1"/>
</dbReference>
<dbReference type="InterPro" id="IPR000424">
    <property type="entry name" value="Primosome_PriB/ssb"/>
</dbReference>
<dbReference type="CDD" id="cd04496">
    <property type="entry name" value="SSB_OBF"/>
    <property type="match status" value="1"/>
</dbReference>
<feature type="compositionally biased region" description="Acidic residues" evidence="3">
    <location>
        <begin position="318"/>
        <end position="330"/>
    </location>
</feature>
<evidence type="ECO:0000256" key="3">
    <source>
        <dbReference type="SAM" id="MobiDB-lite"/>
    </source>
</evidence>
<dbReference type="GO" id="GO:0009295">
    <property type="term" value="C:nucleoid"/>
    <property type="evidence" value="ECO:0007669"/>
    <property type="project" value="TreeGrafter"/>
</dbReference>
<accession>W7TIN7</accession>
<feature type="compositionally biased region" description="Gly residues" evidence="3">
    <location>
        <begin position="305"/>
        <end position="316"/>
    </location>
</feature>
<dbReference type="PANTHER" id="PTHR10302">
    <property type="entry name" value="SINGLE-STRANDED DNA-BINDING PROTEIN"/>
    <property type="match status" value="1"/>
</dbReference>
<dbReference type="Pfam" id="PF00436">
    <property type="entry name" value="SSB"/>
    <property type="match status" value="1"/>
</dbReference>
<sequence length="330" mass="35848">MSLNLHQPEAGFQQDQRSHGTTTFIWQQPELINVCVLKVLLFTRLGGEQNLSISIMVSAYTVFSHHCPCFPRLHPAQPIQPMPLARCPPGPKRRDALSSLRPQEMDMDAGGPGAGSDLSILNQVMLVGRLGSEPAVKYLESGNCVLSISMAVNRETSPGRQNMEAVPKAPEVDWIRLEAWGRTAEGMAANARKGSRVWVVGRLVTNSWVDRYGQNRNELKVRIRRIEVLQSGRSQTQPPMGGEYYQQGGGWDGKGAGSREEQSSMVMPDYLASGMDGGQEQSPYSRNGAGAPSPVASPFTKKGSYGHGGGTGGGGQFEVDEYEADTDIPF</sequence>
<keyword evidence="5" id="KW-1185">Reference proteome</keyword>
<dbReference type="NCBIfam" id="TIGR00621">
    <property type="entry name" value="ssb"/>
    <property type="match status" value="1"/>
</dbReference>
<comment type="caution">
    <text evidence="4">The sequence shown here is derived from an EMBL/GenBank/DDBJ whole genome shotgun (WGS) entry which is preliminary data.</text>
</comment>
<evidence type="ECO:0000256" key="2">
    <source>
        <dbReference type="PROSITE-ProRule" id="PRU00252"/>
    </source>
</evidence>
<feature type="compositionally biased region" description="Gly residues" evidence="3">
    <location>
        <begin position="247"/>
        <end position="256"/>
    </location>
</feature>
<dbReference type="Gene3D" id="2.40.50.140">
    <property type="entry name" value="Nucleic acid-binding proteins"/>
    <property type="match status" value="1"/>
</dbReference>
<dbReference type="GO" id="GO:0006260">
    <property type="term" value="P:DNA replication"/>
    <property type="evidence" value="ECO:0007669"/>
    <property type="project" value="InterPro"/>
</dbReference>
<dbReference type="GO" id="GO:0003697">
    <property type="term" value="F:single-stranded DNA binding"/>
    <property type="evidence" value="ECO:0007669"/>
    <property type="project" value="InterPro"/>
</dbReference>
<evidence type="ECO:0000313" key="5">
    <source>
        <dbReference type="Proteomes" id="UP000019335"/>
    </source>
</evidence>
<dbReference type="PROSITE" id="PS50935">
    <property type="entry name" value="SSB"/>
    <property type="match status" value="1"/>
</dbReference>
<reference evidence="4 5" key="1">
    <citation type="journal article" date="2014" name="Mol. Plant">
        <title>Chromosome Scale Genome Assembly and Transcriptome Profiling of Nannochloropsis gaditana in Nitrogen Depletion.</title>
        <authorList>
            <person name="Corteggiani Carpinelli E."/>
            <person name="Telatin A."/>
            <person name="Vitulo N."/>
            <person name="Forcato C."/>
            <person name="D'Angelo M."/>
            <person name="Schiavon R."/>
            <person name="Vezzi A."/>
            <person name="Giacometti G.M."/>
            <person name="Morosinotto T."/>
            <person name="Valle G."/>
        </authorList>
    </citation>
    <scope>NUCLEOTIDE SEQUENCE [LARGE SCALE GENOMIC DNA]</scope>
    <source>
        <strain evidence="4 5">B-31</strain>
    </source>
</reference>